<dbReference type="EC" id="3.4.19.13" evidence="6"/>
<dbReference type="Pfam" id="PF01019">
    <property type="entry name" value="G_glu_transpept"/>
    <property type="match status" value="1"/>
</dbReference>
<dbReference type="Gene3D" id="1.10.246.130">
    <property type="match status" value="1"/>
</dbReference>
<keyword evidence="6 7" id="KW-0012">Acyltransferase</keyword>
<comment type="catalytic activity">
    <reaction evidence="1 6">
        <text>an S-substituted glutathione + H2O = an S-substituted L-cysteinylglycine + L-glutamate</text>
        <dbReference type="Rhea" id="RHEA:59468"/>
        <dbReference type="ChEBI" id="CHEBI:15377"/>
        <dbReference type="ChEBI" id="CHEBI:29985"/>
        <dbReference type="ChEBI" id="CHEBI:90779"/>
        <dbReference type="ChEBI" id="CHEBI:143103"/>
        <dbReference type="EC" id="3.4.19.13"/>
    </reaction>
</comment>
<feature type="binding site" evidence="5">
    <location>
        <position position="457"/>
    </location>
    <ligand>
        <name>L-glutamate</name>
        <dbReference type="ChEBI" id="CHEBI:29985"/>
    </ligand>
</feature>
<dbReference type="Gene3D" id="3.60.20.40">
    <property type="match status" value="1"/>
</dbReference>
<evidence type="ECO:0000256" key="4">
    <source>
        <dbReference type="PIRSR" id="PIRSR600101-1"/>
    </source>
</evidence>
<dbReference type="InterPro" id="IPR052896">
    <property type="entry name" value="GGT-like_enzyme"/>
</dbReference>
<comment type="catalytic activity">
    <reaction evidence="2 6">
        <text>glutathione + H2O = L-cysteinylglycine + L-glutamate</text>
        <dbReference type="Rhea" id="RHEA:28807"/>
        <dbReference type="ChEBI" id="CHEBI:15377"/>
        <dbReference type="ChEBI" id="CHEBI:29985"/>
        <dbReference type="ChEBI" id="CHEBI:57925"/>
        <dbReference type="ChEBI" id="CHEBI:61694"/>
        <dbReference type="EC" id="3.4.19.13"/>
    </reaction>
</comment>
<dbReference type="GO" id="GO:0103068">
    <property type="term" value="F:leukotriene C4 gamma-glutamyl transferase activity"/>
    <property type="evidence" value="ECO:0007669"/>
    <property type="project" value="UniProtKB-EC"/>
</dbReference>
<evidence type="ECO:0000313" key="8">
    <source>
        <dbReference type="Proteomes" id="UP001060336"/>
    </source>
</evidence>
<dbReference type="InterPro" id="IPR000101">
    <property type="entry name" value="GGT_peptidase"/>
</dbReference>
<evidence type="ECO:0000256" key="1">
    <source>
        <dbReference type="ARBA" id="ARBA00001049"/>
    </source>
</evidence>
<keyword evidence="6" id="KW-0317">Glutathione biosynthesis</keyword>
<feature type="active site" description="Nucleophile" evidence="4">
    <location>
        <position position="369"/>
    </location>
</feature>
<dbReference type="SUPFAM" id="SSF56235">
    <property type="entry name" value="N-terminal nucleophile aminohydrolases (Ntn hydrolases)"/>
    <property type="match status" value="1"/>
</dbReference>
<dbReference type="EMBL" id="CP102480">
    <property type="protein sequence ID" value="UUX50729.1"/>
    <property type="molecule type" value="Genomic_DNA"/>
</dbReference>
<dbReference type="InterPro" id="IPR043137">
    <property type="entry name" value="GGT_ssub_C"/>
</dbReference>
<sequence>METPAGINAAAWEQVRMGAQGAVVTNHPLSSLAGMRILTNGGNAVDAAVAIGFALGVTEPQGSGIASDGFLMVHMKEERSVSIANGTGTAPLGATPERFAGGIVDSGILSVSVPGVCDALLAAHDRHGRLPLADCIQPAIELCLEGVPQSHFQCRLAASHDLLHSFPASAAIFAPDGVPLQPGQIRRNPDLAKTYRLIAEHGRDVFYEGPLADGIVAFSEQAGGLLTKEDFTAFRMQWQEPISTTYRGRTVYEAPPNSSGHVLLQELNLIEHFDMAALGLHSAEAIHVMAEAKKLAFADREAYLGDPDFVDVPIEGLLSKEYAAERGRLIDPERAAGKVAAGDPWAFQGAAPRSAGAPGGGLRETRSETTHYCVVDRWGNAVDGLQSLSGHFGSQVVCPGTGMLLNNRMNYWHLDAGHPDLLTPGKRVRHTMNPVMVFDGPAEEGGALNLCCGTPGADMQVQVNMQLISAIYDHGLSVTEAIHAPRWTHMQAGMSSKYPHENKDDMTAESRFGEDVLADLGARGQPVRAVGPWGGGASAGAIQVGAFGSYLAASDPRRDGQALVF</sequence>
<protein>
    <recommendedName>
        <fullName evidence="6">Glutathione hydrolase proenzyme</fullName>
        <ecNumber evidence="6">2.3.2.2</ecNumber>
        <ecNumber evidence="6">3.4.19.13</ecNumber>
    </recommendedName>
    <component>
        <recommendedName>
            <fullName evidence="6">Glutathione hydrolase large chain</fullName>
        </recommendedName>
    </component>
    <component>
        <recommendedName>
            <fullName evidence="6">Glutathione hydrolase small chain</fullName>
        </recommendedName>
    </component>
</protein>
<evidence type="ECO:0000313" key="7">
    <source>
        <dbReference type="EMBL" id="UUX50729.1"/>
    </source>
</evidence>
<dbReference type="EC" id="2.3.2.2" evidence="6"/>
<comment type="pathway">
    <text evidence="6">Sulfur metabolism; glutathione metabolism.</text>
</comment>
<evidence type="ECO:0000256" key="5">
    <source>
        <dbReference type="PIRSR" id="PIRSR600101-2"/>
    </source>
</evidence>
<keyword evidence="8" id="KW-1185">Reference proteome</keyword>
<dbReference type="PRINTS" id="PR01210">
    <property type="entry name" value="GGTRANSPTASE"/>
</dbReference>
<dbReference type="RefSeq" id="WP_257769953.1">
    <property type="nucleotide sequence ID" value="NZ_CP102480.1"/>
</dbReference>
<evidence type="ECO:0000256" key="3">
    <source>
        <dbReference type="ARBA" id="ARBA00047417"/>
    </source>
</evidence>
<gene>
    <name evidence="7" type="primary">ggt</name>
    <name evidence="7" type="ORF">NUH88_03295</name>
</gene>
<accession>A0A9J7AWA6</accession>
<keyword evidence="6" id="KW-0865">Zymogen</keyword>
<dbReference type="InterPro" id="IPR029055">
    <property type="entry name" value="Ntn_hydrolases_N"/>
</dbReference>
<dbReference type="AlphaFoldDB" id="A0A9J7AWA6"/>
<dbReference type="GO" id="GO:0006751">
    <property type="term" value="P:glutathione catabolic process"/>
    <property type="evidence" value="ECO:0007669"/>
    <property type="project" value="UniProtKB-UniRule"/>
</dbReference>
<keyword evidence="6 7" id="KW-0808">Transferase</keyword>
<dbReference type="KEGG" id="naci:NUH88_03295"/>
<comment type="PTM">
    <text evidence="6">Cleaved by autocatalysis into a large and a small subunit.</text>
</comment>
<proteinExistence type="inferred from homology"/>
<reference evidence="7" key="1">
    <citation type="submission" date="2022-08" db="EMBL/GenBank/DDBJ databases">
        <title>Nisaea acidiphila sp. nov., isolated from a marine algal debris and emended description of the genus Nisaea Urios et al. 2008.</title>
        <authorList>
            <person name="Kwon K."/>
        </authorList>
    </citation>
    <scope>NUCLEOTIDE SEQUENCE</scope>
    <source>
        <strain evidence="7">MEBiC11861</strain>
    </source>
</reference>
<dbReference type="Proteomes" id="UP001060336">
    <property type="component" value="Chromosome"/>
</dbReference>
<name>A0A9J7AWA6_9PROT</name>
<dbReference type="PANTHER" id="PTHR43881:SF1">
    <property type="entry name" value="GAMMA-GLUTAMYLTRANSPEPTIDASE (AFU_ORTHOLOGUE AFUA_4G13580)"/>
    <property type="match status" value="1"/>
</dbReference>
<evidence type="ECO:0000256" key="2">
    <source>
        <dbReference type="ARBA" id="ARBA00001089"/>
    </source>
</evidence>
<dbReference type="NCBIfam" id="TIGR00066">
    <property type="entry name" value="g_glut_trans"/>
    <property type="match status" value="1"/>
</dbReference>
<evidence type="ECO:0000256" key="6">
    <source>
        <dbReference type="RuleBase" id="RU368036"/>
    </source>
</evidence>
<organism evidence="7 8">
    <name type="scientific">Nisaea acidiphila</name>
    <dbReference type="NCBI Taxonomy" id="1862145"/>
    <lineage>
        <taxon>Bacteria</taxon>
        <taxon>Pseudomonadati</taxon>
        <taxon>Pseudomonadota</taxon>
        <taxon>Alphaproteobacteria</taxon>
        <taxon>Rhodospirillales</taxon>
        <taxon>Thalassobaculaceae</taxon>
        <taxon>Nisaea</taxon>
    </lineage>
</organism>
<dbReference type="GO" id="GO:0036374">
    <property type="term" value="F:glutathione hydrolase activity"/>
    <property type="evidence" value="ECO:0007669"/>
    <property type="project" value="UniProtKB-UniRule"/>
</dbReference>
<comment type="catalytic activity">
    <reaction evidence="3 6">
        <text>an N-terminal (5-L-glutamyl)-[peptide] + an alpha-amino acid = 5-L-glutamyl amino acid + an N-terminal L-alpha-aminoacyl-[peptide]</text>
        <dbReference type="Rhea" id="RHEA:23904"/>
        <dbReference type="Rhea" id="RHEA-COMP:9780"/>
        <dbReference type="Rhea" id="RHEA-COMP:9795"/>
        <dbReference type="ChEBI" id="CHEBI:77644"/>
        <dbReference type="ChEBI" id="CHEBI:78597"/>
        <dbReference type="ChEBI" id="CHEBI:78599"/>
        <dbReference type="ChEBI" id="CHEBI:78608"/>
        <dbReference type="EC" id="2.3.2.2"/>
    </reaction>
</comment>
<dbReference type="PANTHER" id="PTHR43881">
    <property type="entry name" value="GAMMA-GLUTAMYLTRANSPEPTIDASE (AFU_ORTHOLOGUE AFUA_4G13580)"/>
    <property type="match status" value="1"/>
</dbReference>
<dbReference type="InterPro" id="IPR043138">
    <property type="entry name" value="GGT_lsub"/>
</dbReference>
<dbReference type="GO" id="GO:0006750">
    <property type="term" value="P:glutathione biosynthetic process"/>
    <property type="evidence" value="ECO:0007669"/>
    <property type="project" value="UniProtKB-KW"/>
</dbReference>
<comment type="similarity">
    <text evidence="6">Belongs to the gamma-glutamyltransferase family.</text>
</comment>
<comment type="subunit">
    <text evidence="6">This enzyme consists of two polypeptide chains, which are synthesized in precursor form from a single polypeptide.</text>
</comment>
<keyword evidence="6" id="KW-0378">Hydrolase</keyword>